<dbReference type="InterPro" id="IPR006016">
    <property type="entry name" value="UspA"/>
</dbReference>
<organism evidence="3">
    <name type="scientific">hydrocarbon metagenome</name>
    <dbReference type="NCBI Taxonomy" id="938273"/>
    <lineage>
        <taxon>unclassified sequences</taxon>
        <taxon>metagenomes</taxon>
        <taxon>ecological metagenomes</taxon>
    </lineage>
</organism>
<dbReference type="AlphaFoldDB" id="A0A0W8F7W1"/>
<dbReference type="PANTHER" id="PTHR46268">
    <property type="entry name" value="STRESS RESPONSE PROTEIN NHAX"/>
    <property type="match status" value="1"/>
</dbReference>
<reference evidence="3" key="1">
    <citation type="journal article" date="2015" name="Proc. Natl. Acad. Sci. U.S.A.">
        <title>Networks of energetic and metabolic interactions define dynamics in microbial communities.</title>
        <authorList>
            <person name="Embree M."/>
            <person name="Liu J.K."/>
            <person name="Al-Bassam M.M."/>
            <person name="Zengler K."/>
        </authorList>
    </citation>
    <scope>NUCLEOTIDE SEQUENCE</scope>
</reference>
<dbReference type="Gene3D" id="3.40.50.620">
    <property type="entry name" value="HUPs"/>
    <property type="match status" value="2"/>
</dbReference>
<dbReference type="Pfam" id="PF00582">
    <property type="entry name" value="Usp"/>
    <property type="match status" value="2"/>
</dbReference>
<protein>
    <submittedName>
        <fullName evidence="3">Universal stress protein</fullName>
    </submittedName>
</protein>
<proteinExistence type="inferred from homology"/>
<accession>A0A0W8F7W1</accession>
<feature type="domain" description="UspA" evidence="2">
    <location>
        <begin position="152"/>
        <end position="280"/>
    </location>
</feature>
<evidence type="ECO:0000256" key="1">
    <source>
        <dbReference type="ARBA" id="ARBA00008791"/>
    </source>
</evidence>
<comment type="caution">
    <text evidence="3">The sequence shown here is derived from an EMBL/GenBank/DDBJ whole genome shotgun (WGS) entry which is preliminary data.</text>
</comment>
<dbReference type="SUPFAM" id="SSF52402">
    <property type="entry name" value="Adenine nucleotide alpha hydrolases-like"/>
    <property type="match status" value="2"/>
</dbReference>
<dbReference type="PRINTS" id="PR01438">
    <property type="entry name" value="UNVRSLSTRESS"/>
</dbReference>
<dbReference type="EMBL" id="LNQE01001471">
    <property type="protein sequence ID" value="KUG16964.1"/>
    <property type="molecule type" value="Genomic_DNA"/>
</dbReference>
<sequence length="285" mass="31552">MFQRILIPTDFSRYSQNLLECIAELPGEKTVVLLHVIQRKAVERVWDPTAEVAEAKEKIEEQKRYLEALRIEVKTRVETIMEGSIAKTIQRVADEENATLIMVGARGRGRISGLLLGSVSRDVLRYGQTDLLIMRYKVLEGDNLGRFCRSLFTKVICPTDFSDPAKDAILLVKGMKETSEIGLVYVVSSGESDEQIDAAVRVAGSKLNSIVKEIDRPGLKVTTHVKVGDAPHEISSLADNEDASLIAMSSHGAGWLEQMVVGSTTYDTARIANRPVLIVRTEKRA</sequence>
<dbReference type="InterPro" id="IPR014729">
    <property type="entry name" value="Rossmann-like_a/b/a_fold"/>
</dbReference>
<name>A0A0W8F7W1_9ZZZZ</name>
<evidence type="ECO:0000313" key="3">
    <source>
        <dbReference type="EMBL" id="KUG16964.1"/>
    </source>
</evidence>
<dbReference type="CDD" id="cd00293">
    <property type="entry name" value="USP-like"/>
    <property type="match status" value="2"/>
</dbReference>
<feature type="domain" description="UspA" evidence="2">
    <location>
        <begin position="1"/>
        <end position="135"/>
    </location>
</feature>
<comment type="similarity">
    <text evidence="1">Belongs to the universal stress protein A family.</text>
</comment>
<dbReference type="PANTHER" id="PTHR46268:SF26">
    <property type="entry name" value="UNIVERSAL STRESS PROTEIN MJ0577"/>
    <property type="match status" value="1"/>
</dbReference>
<gene>
    <name evidence="3" type="ORF">ASZ90_013327</name>
</gene>
<evidence type="ECO:0000259" key="2">
    <source>
        <dbReference type="Pfam" id="PF00582"/>
    </source>
</evidence>
<dbReference type="InterPro" id="IPR006015">
    <property type="entry name" value="Universal_stress_UspA"/>
</dbReference>